<feature type="non-terminal residue" evidence="1">
    <location>
        <position position="285"/>
    </location>
</feature>
<dbReference type="AlphaFoldDB" id="A0A0F9C1U0"/>
<protein>
    <recommendedName>
        <fullName evidence="2">N4-gp56 family major capsid protein</fullName>
    </recommendedName>
</protein>
<evidence type="ECO:0000313" key="1">
    <source>
        <dbReference type="EMBL" id="KKL28175.1"/>
    </source>
</evidence>
<gene>
    <name evidence="1" type="ORF">LCGC14_2377790</name>
</gene>
<name>A0A0F9C1U0_9ZZZZ</name>
<dbReference type="EMBL" id="LAZR01035192">
    <property type="protein sequence ID" value="KKL28175.1"/>
    <property type="molecule type" value="Genomic_DNA"/>
</dbReference>
<evidence type="ECO:0008006" key="2">
    <source>
        <dbReference type="Google" id="ProtNLM"/>
    </source>
</evidence>
<proteinExistence type="predicted"/>
<comment type="caution">
    <text evidence="1">The sequence shown here is derived from an EMBL/GenBank/DDBJ whole genome shotgun (WGS) entry which is preliminary data.</text>
</comment>
<organism evidence="1">
    <name type="scientific">marine sediment metagenome</name>
    <dbReference type="NCBI Taxonomy" id="412755"/>
    <lineage>
        <taxon>unclassified sequences</taxon>
        <taxon>metagenomes</taxon>
        <taxon>ecological metagenomes</taxon>
    </lineage>
</organism>
<accession>A0A0F9C1U0</accession>
<sequence>MADMTKTTMSTYLAEVWSMLATITYRQTTLIWPQMDHRWEPEIGVGMGDTVNIPQFTQNVRTDVSKRSTFGTGASLTFVANTENQTQLLVNQMAIQAHREPVEMAAQKMPIYNTLLAQGIGQALAQQMDFDIAGDTSNGFDAFTAIGTDNVDVTEAIILQGEQNLNDVLAPQEGRYMFVSPATRSSMIQIDVLRNQLFTSAIGGLNGQPANGFIGKIFSLNVFMDADLKAGTSGKKNFIGHTEAIAVASQVGVTMVGDLNIEDGLFNQVAGYVIYGFKIVKSTFG</sequence>
<reference evidence="1" key="1">
    <citation type="journal article" date="2015" name="Nature">
        <title>Complex archaea that bridge the gap between prokaryotes and eukaryotes.</title>
        <authorList>
            <person name="Spang A."/>
            <person name="Saw J.H."/>
            <person name="Jorgensen S.L."/>
            <person name="Zaremba-Niedzwiedzka K."/>
            <person name="Martijn J."/>
            <person name="Lind A.E."/>
            <person name="van Eijk R."/>
            <person name="Schleper C."/>
            <person name="Guy L."/>
            <person name="Ettema T.J."/>
        </authorList>
    </citation>
    <scope>NUCLEOTIDE SEQUENCE</scope>
</reference>